<keyword evidence="4" id="KW-1185">Reference proteome</keyword>
<feature type="transmembrane region" description="Helical" evidence="1">
    <location>
        <begin position="47"/>
        <end position="71"/>
    </location>
</feature>
<dbReference type="OrthoDB" id="248923at2"/>
<dbReference type="PANTHER" id="PTHR30093:SF2">
    <property type="entry name" value="TYPE II SECRETION SYSTEM PROTEIN H"/>
    <property type="match status" value="1"/>
</dbReference>
<accession>A0A5C5YUT9</accession>
<sequence length="381" mass="41043">MFPLSVCLSDPSSCHRVPNGWRFTANRSTLPDPWNKPERSNKACRRAFTLVELLVVIAIIGVLVGLLLPAVQSAREAARSMQCGNNLKQIGLAIHNYASAYNESFPNNGYSWPGGYPSDYSPHAKILPFLEQAQLQDLIDFDIYMGHPAFADLPVGLHDAAQTRVATFECPSDVGAELHSLTMPSGASIQVAGTSYAMNQGSGLDGVFHPGRGPSDGLCWIGATVKFRDILDGTSNTIIFAESTIGLGVNVNSVSPKMDVRGYRASASSVGAPVISAVSANDYLSVESFVTGWTGDRNHFWLRGSVPNGPVMNGFLTPNSHIPDLKYKSSKVTAARSYHTGAAKVLLADGSVRNVTDSIDREVWHASWTRMGREVETVSSK</sequence>
<dbReference type="InterPro" id="IPR012902">
    <property type="entry name" value="N_methyl_site"/>
</dbReference>
<dbReference type="InterPro" id="IPR027558">
    <property type="entry name" value="Pre_pil_HX9DG_C"/>
</dbReference>
<proteinExistence type="predicted"/>
<evidence type="ECO:0000259" key="2">
    <source>
        <dbReference type="Pfam" id="PF07596"/>
    </source>
</evidence>
<organism evidence="3 4">
    <name type="scientific">Novipirellula herctigrandis</name>
    <dbReference type="NCBI Taxonomy" id="2527986"/>
    <lineage>
        <taxon>Bacteria</taxon>
        <taxon>Pseudomonadati</taxon>
        <taxon>Planctomycetota</taxon>
        <taxon>Planctomycetia</taxon>
        <taxon>Pirellulales</taxon>
        <taxon>Pirellulaceae</taxon>
        <taxon>Novipirellula</taxon>
    </lineage>
</organism>
<dbReference type="Pfam" id="PF07596">
    <property type="entry name" value="SBP_bac_10"/>
    <property type="match status" value="1"/>
</dbReference>
<comment type="caution">
    <text evidence="3">The sequence shown here is derived from an EMBL/GenBank/DDBJ whole genome shotgun (WGS) entry which is preliminary data.</text>
</comment>
<evidence type="ECO:0000313" key="4">
    <source>
        <dbReference type="Proteomes" id="UP000315010"/>
    </source>
</evidence>
<evidence type="ECO:0000256" key="1">
    <source>
        <dbReference type="SAM" id="Phobius"/>
    </source>
</evidence>
<name>A0A5C5YUT9_9BACT</name>
<dbReference type="Pfam" id="PF07963">
    <property type="entry name" value="N_methyl"/>
    <property type="match status" value="1"/>
</dbReference>
<dbReference type="EMBL" id="SJPJ01000001">
    <property type="protein sequence ID" value="TWT78812.1"/>
    <property type="molecule type" value="Genomic_DNA"/>
</dbReference>
<dbReference type="SUPFAM" id="SSF54523">
    <property type="entry name" value="Pili subunits"/>
    <property type="match status" value="1"/>
</dbReference>
<evidence type="ECO:0000313" key="3">
    <source>
        <dbReference type="EMBL" id="TWT78812.1"/>
    </source>
</evidence>
<gene>
    <name evidence="3" type="ORF">CA13_02090</name>
</gene>
<dbReference type="Gene3D" id="3.30.700.10">
    <property type="entry name" value="Glycoprotein, Type 4 Pilin"/>
    <property type="match status" value="1"/>
</dbReference>
<protein>
    <recommendedName>
        <fullName evidence="2">DUF1559 domain-containing protein</fullName>
    </recommendedName>
</protein>
<keyword evidence="1" id="KW-1133">Transmembrane helix</keyword>
<keyword evidence="1" id="KW-0812">Transmembrane</keyword>
<dbReference type="NCBIfam" id="TIGR04294">
    <property type="entry name" value="pre_pil_HX9DG"/>
    <property type="match status" value="1"/>
</dbReference>
<dbReference type="AlphaFoldDB" id="A0A5C5YUT9"/>
<dbReference type="InterPro" id="IPR045584">
    <property type="entry name" value="Pilin-like"/>
</dbReference>
<dbReference type="NCBIfam" id="TIGR02532">
    <property type="entry name" value="IV_pilin_GFxxxE"/>
    <property type="match status" value="1"/>
</dbReference>
<dbReference type="Proteomes" id="UP000315010">
    <property type="component" value="Unassembled WGS sequence"/>
</dbReference>
<dbReference type="PANTHER" id="PTHR30093">
    <property type="entry name" value="GENERAL SECRETION PATHWAY PROTEIN G"/>
    <property type="match status" value="1"/>
</dbReference>
<dbReference type="InterPro" id="IPR011453">
    <property type="entry name" value="DUF1559"/>
</dbReference>
<keyword evidence="1" id="KW-0472">Membrane</keyword>
<dbReference type="RefSeq" id="WP_146393912.1">
    <property type="nucleotide sequence ID" value="NZ_SJPJ01000001.1"/>
</dbReference>
<reference evidence="3 4" key="1">
    <citation type="submission" date="2019-02" db="EMBL/GenBank/DDBJ databases">
        <title>Deep-cultivation of Planctomycetes and their phenomic and genomic characterization uncovers novel biology.</title>
        <authorList>
            <person name="Wiegand S."/>
            <person name="Jogler M."/>
            <person name="Boedeker C."/>
            <person name="Pinto D."/>
            <person name="Vollmers J."/>
            <person name="Rivas-Marin E."/>
            <person name="Kohn T."/>
            <person name="Peeters S.H."/>
            <person name="Heuer A."/>
            <person name="Rast P."/>
            <person name="Oberbeckmann S."/>
            <person name="Bunk B."/>
            <person name="Jeske O."/>
            <person name="Meyerdierks A."/>
            <person name="Storesund J.E."/>
            <person name="Kallscheuer N."/>
            <person name="Luecker S."/>
            <person name="Lage O.M."/>
            <person name="Pohl T."/>
            <person name="Merkel B.J."/>
            <person name="Hornburger P."/>
            <person name="Mueller R.-W."/>
            <person name="Bruemmer F."/>
            <person name="Labrenz M."/>
            <person name="Spormann A.M."/>
            <person name="Op Den Camp H."/>
            <person name="Overmann J."/>
            <person name="Amann R."/>
            <person name="Jetten M.S.M."/>
            <person name="Mascher T."/>
            <person name="Medema M.H."/>
            <person name="Devos D.P."/>
            <person name="Kaster A.-K."/>
            <person name="Ovreas L."/>
            <person name="Rohde M."/>
            <person name="Galperin M.Y."/>
            <person name="Jogler C."/>
        </authorList>
    </citation>
    <scope>NUCLEOTIDE SEQUENCE [LARGE SCALE GENOMIC DNA]</scope>
    <source>
        <strain evidence="3 4">CA13</strain>
    </source>
</reference>
<feature type="domain" description="DUF1559" evidence="2">
    <location>
        <begin position="72"/>
        <end position="362"/>
    </location>
</feature>